<feature type="compositionally biased region" description="Low complexity" evidence="1">
    <location>
        <begin position="88"/>
        <end position="102"/>
    </location>
</feature>
<organism evidence="2 3">
    <name type="scientific">Coffea arabica</name>
    <name type="common">Arabian coffee</name>
    <dbReference type="NCBI Taxonomy" id="13443"/>
    <lineage>
        <taxon>Eukaryota</taxon>
        <taxon>Viridiplantae</taxon>
        <taxon>Streptophyta</taxon>
        <taxon>Embryophyta</taxon>
        <taxon>Tracheophyta</taxon>
        <taxon>Spermatophyta</taxon>
        <taxon>Magnoliopsida</taxon>
        <taxon>eudicotyledons</taxon>
        <taxon>Gunneridae</taxon>
        <taxon>Pentapetalae</taxon>
        <taxon>asterids</taxon>
        <taxon>lamiids</taxon>
        <taxon>Gentianales</taxon>
        <taxon>Rubiaceae</taxon>
        <taxon>Ixoroideae</taxon>
        <taxon>Gardenieae complex</taxon>
        <taxon>Bertiereae - Coffeeae clade</taxon>
        <taxon>Coffeeae</taxon>
        <taxon>Coffea</taxon>
    </lineage>
</organism>
<evidence type="ECO:0000313" key="3">
    <source>
        <dbReference type="RefSeq" id="XP_071911710.1"/>
    </source>
</evidence>
<evidence type="ECO:0000256" key="1">
    <source>
        <dbReference type="SAM" id="MobiDB-lite"/>
    </source>
</evidence>
<dbReference type="Proteomes" id="UP001652660">
    <property type="component" value="Chromosome 6e"/>
</dbReference>
<reference evidence="3" key="1">
    <citation type="submission" date="2025-08" db="UniProtKB">
        <authorList>
            <consortium name="RefSeq"/>
        </authorList>
    </citation>
    <scope>IDENTIFICATION</scope>
    <source>
        <tissue evidence="3">Leaves</tissue>
    </source>
</reference>
<keyword evidence="2" id="KW-1185">Reference proteome</keyword>
<feature type="region of interest" description="Disordered" evidence="1">
    <location>
        <begin position="82"/>
        <end position="102"/>
    </location>
</feature>
<gene>
    <name evidence="3" type="primary">LOC140009579</name>
</gene>
<proteinExistence type="predicted"/>
<protein>
    <submittedName>
        <fullName evidence="3">Uncharacterized protein</fullName>
    </submittedName>
</protein>
<sequence>MVGTSACLTDEVLLDLINQIPCEPASSQPSTQPPRAETGPSPGEKVKYRCGVCRKFGHTRSNCDSTLVALYRRAPYEPHGLARRKNAKAATTIKTTTAAKKA</sequence>
<dbReference type="RefSeq" id="XP_071911710.1">
    <property type="nucleotide sequence ID" value="XM_072055609.1"/>
</dbReference>
<feature type="region of interest" description="Disordered" evidence="1">
    <location>
        <begin position="23"/>
        <end position="44"/>
    </location>
</feature>
<accession>A0ABM4UWP6</accession>
<name>A0ABM4UWP6_COFAR</name>
<dbReference type="GeneID" id="140009579"/>
<evidence type="ECO:0000313" key="2">
    <source>
        <dbReference type="Proteomes" id="UP001652660"/>
    </source>
</evidence>